<accession>A0A3M7TAT7</accession>
<name>A0A3M7TAT7_BRAPC</name>
<sequence length="80" mass="9682">MTTVQNWLCGWIFIFCSVKSRQILDFFNFLNILPEKNFESISQPFLIRYERNLSFFELIVYWSNSDESRKTTKKITCKNL</sequence>
<evidence type="ECO:0000313" key="1">
    <source>
        <dbReference type="EMBL" id="RNA45119.1"/>
    </source>
</evidence>
<reference evidence="1 2" key="1">
    <citation type="journal article" date="2018" name="Sci. Rep.">
        <title>Genomic signatures of local adaptation to the degree of environmental predictability in rotifers.</title>
        <authorList>
            <person name="Franch-Gras L."/>
            <person name="Hahn C."/>
            <person name="Garcia-Roger E.M."/>
            <person name="Carmona M.J."/>
            <person name="Serra M."/>
            <person name="Gomez A."/>
        </authorList>
    </citation>
    <scope>NUCLEOTIDE SEQUENCE [LARGE SCALE GENOMIC DNA]</scope>
    <source>
        <strain evidence="1">HYR1</strain>
    </source>
</reference>
<proteinExistence type="predicted"/>
<evidence type="ECO:0000313" key="2">
    <source>
        <dbReference type="Proteomes" id="UP000276133"/>
    </source>
</evidence>
<dbReference type="EMBL" id="REGN01000024">
    <property type="protein sequence ID" value="RNA45119.1"/>
    <property type="molecule type" value="Genomic_DNA"/>
</dbReference>
<dbReference type="AlphaFoldDB" id="A0A3M7TAT7"/>
<gene>
    <name evidence="1" type="ORF">BpHYR1_031809</name>
</gene>
<protein>
    <submittedName>
        <fullName evidence="1">Uncharacterized protein</fullName>
    </submittedName>
</protein>
<organism evidence="1 2">
    <name type="scientific">Brachionus plicatilis</name>
    <name type="common">Marine rotifer</name>
    <name type="synonym">Brachionus muelleri</name>
    <dbReference type="NCBI Taxonomy" id="10195"/>
    <lineage>
        <taxon>Eukaryota</taxon>
        <taxon>Metazoa</taxon>
        <taxon>Spiralia</taxon>
        <taxon>Gnathifera</taxon>
        <taxon>Rotifera</taxon>
        <taxon>Eurotatoria</taxon>
        <taxon>Monogononta</taxon>
        <taxon>Pseudotrocha</taxon>
        <taxon>Ploima</taxon>
        <taxon>Brachionidae</taxon>
        <taxon>Brachionus</taxon>
    </lineage>
</organism>
<dbReference type="Proteomes" id="UP000276133">
    <property type="component" value="Unassembled WGS sequence"/>
</dbReference>
<keyword evidence="2" id="KW-1185">Reference proteome</keyword>
<comment type="caution">
    <text evidence="1">The sequence shown here is derived from an EMBL/GenBank/DDBJ whole genome shotgun (WGS) entry which is preliminary data.</text>
</comment>